<dbReference type="InterPro" id="IPR051693">
    <property type="entry name" value="UPF0046_metallophosphoest"/>
</dbReference>
<evidence type="ECO:0000313" key="1">
    <source>
        <dbReference type="EMBL" id="KKM07384.1"/>
    </source>
</evidence>
<dbReference type="EMBL" id="LAZR01015783">
    <property type="protein sequence ID" value="KKM07384.1"/>
    <property type="molecule type" value="Genomic_DNA"/>
</dbReference>
<dbReference type="InterPro" id="IPR029052">
    <property type="entry name" value="Metallo-depent_PP-like"/>
</dbReference>
<organism evidence="1">
    <name type="scientific">marine sediment metagenome</name>
    <dbReference type="NCBI Taxonomy" id="412755"/>
    <lineage>
        <taxon>unclassified sequences</taxon>
        <taxon>metagenomes</taxon>
        <taxon>ecological metagenomes</taxon>
    </lineage>
</organism>
<name>A0A0F9H8E2_9ZZZZ</name>
<dbReference type="AlphaFoldDB" id="A0A0F9H8E2"/>
<accession>A0A0F9H8E2</accession>
<sequence length="102" mass="11318">MPPNDEEFAIKKWAMIPDDTDILVTHGPPHGILDIPKPPAEVRKCGCKKLLSAVLRVKPKVHIFGHIHGGYGRVEQDGIQFINASVCTELYQPINVAQIIEI</sequence>
<dbReference type="PANTHER" id="PTHR12905:SF0">
    <property type="entry name" value="CALCINEURIN-LIKE PHOSPHOESTERASE DOMAIN-CONTAINING PROTEIN"/>
    <property type="match status" value="1"/>
</dbReference>
<evidence type="ECO:0008006" key="2">
    <source>
        <dbReference type="Google" id="ProtNLM"/>
    </source>
</evidence>
<proteinExistence type="predicted"/>
<comment type="caution">
    <text evidence="1">The sequence shown here is derived from an EMBL/GenBank/DDBJ whole genome shotgun (WGS) entry which is preliminary data.</text>
</comment>
<gene>
    <name evidence="1" type="ORF">LCGC14_1734470</name>
</gene>
<dbReference type="PANTHER" id="PTHR12905">
    <property type="entry name" value="METALLOPHOSPHOESTERASE"/>
    <property type="match status" value="1"/>
</dbReference>
<dbReference type="Gene3D" id="3.60.21.10">
    <property type="match status" value="1"/>
</dbReference>
<reference evidence="1" key="1">
    <citation type="journal article" date="2015" name="Nature">
        <title>Complex archaea that bridge the gap between prokaryotes and eukaryotes.</title>
        <authorList>
            <person name="Spang A."/>
            <person name="Saw J.H."/>
            <person name="Jorgensen S.L."/>
            <person name="Zaremba-Niedzwiedzka K."/>
            <person name="Martijn J."/>
            <person name="Lind A.E."/>
            <person name="van Eijk R."/>
            <person name="Schleper C."/>
            <person name="Guy L."/>
            <person name="Ettema T.J."/>
        </authorList>
    </citation>
    <scope>NUCLEOTIDE SEQUENCE</scope>
</reference>
<dbReference type="SUPFAM" id="SSF56300">
    <property type="entry name" value="Metallo-dependent phosphatases"/>
    <property type="match status" value="1"/>
</dbReference>
<protein>
    <recommendedName>
        <fullName evidence="2">Calcineurin-like phosphoesterase domain-containing protein</fullName>
    </recommendedName>
</protein>